<dbReference type="FunFam" id="3.30.500.10:FF:000001">
    <property type="entry name" value="H-2 class I histocompatibility antigen, alpha chain"/>
    <property type="match status" value="1"/>
</dbReference>
<dbReference type="SUPFAM" id="SSF48726">
    <property type="entry name" value="Immunoglobulin"/>
    <property type="match status" value="1"/>
</dbReference>
<dbReference type="Gene3D" id="3.30.500.10">
    <property type="entry name" value="MHC class I-like antigen recognition-like"/>
    <property type="match status" value="1"/>
</dbReference>
<evidence type="ECO:0000256" key="3">
    <source>
        <dbReference type="SAM" id="MobiDB-lite"/>
    </source>
</evidence>
<dbReference type="Proteomes" id="UP000242638">
    <property type="component" value="Unassembled WGS sequence"/>
</dbReference>
<feature type="region of interest" description="Disordered" evidence="3">
    <location>
        <begin position="287"/>
        <end position="344"/>
    </location>
</feature>
<dbReference type="Gene3D" id="2.60.40.10">
    <property type="entry name" value="Immunoglobulins"/>
    <property type="match status" value="1"/>
</dbReference>
<dbReference type="PRINTS" id="PR01638">
    <property type="entry name" value="MHCCLASSI"/>
</dbReference>
<dbReference type="InterPro" id="IPR050208">
    <property type="entry name" value="MHC_class-I_related"/>
</dbReference>
<accession>A0A3P9N6S0</accession>
<dbReference type="PANTHER" id="PTHR16675">
    <property type="entry name" value="MHC CLASS I-RELATED"/>
    <property type="match status" value="1"/>
</dbReference>
<dbReference type="GeneTree" id="ENSGT01120000271828"/>
<dbReference type="SMART" id="SM00407">
    <property type="entry name" value="IGc1"/>
    <property type="match status" value="1"/>
</dbReference>
<evidence type="ECO:0000256" key="4">
    <source>
        <dbReference type="SAM" id="SignalP"/>
    </source>
</evidence>
<dbReference type="STRING" id="8081.ENSPREP00000005223"/>
<evidence type="ECO:0000256" key="2">
    <source>
        <dbReference type="RuleBase" id="RU004439"/>
    </source>
</evidence>
<reference evidence="6" key="2">
    <citation type="submission" date="2025-08" db="UniProtKB">
        <authorList>
            <consortium name="Ensembl"/>
        </authorList>
    </citation>
    <scope>IDENTIFICATION</scope>
    <source>
        <strain evidence="6">Guanapo</strain>
    </source>
</reference>
<dbReference type="PROSITE" id="PS50835">
    <property type="entry name" value="IG_LIKE"/>
    <property type="match status" value="1"/>
</dbReference>
<proteinExistence type="inferred from homology"/>
<reference evidence="6" key="3">
    <citation type="submission" date="2025-09" db="UniProtKB">
        <authorList>
            <consortium name="Ensembl"/>
        </authorList>
    </citation>
    <scope>IDENTIFICATION</scope>
    <source>
        <strain evidence="6">Guanapo</strain>
    </source>
</reference>
<feature type="domain" description="Ig-like" evidence="5">
    <location>
        <begin position="190"/>
        <end position="264"/>
    </location>
</feature>
<dbReference type="InterPro" id="IPR011161">
    <property type="entry name" value="MHC_I-like_Ag-recog"/>
</dbReference>
<dbReference type="Ensembl" id="ENSPRET00000005292.1">
    <property type="protein sequence ID" value="ENSPREP00000005223.1"/>
    <property type="gene ID" value="ENSPREG00000002791.1"/>
</dbReference>
<dbReference type="SUPFAM" id="SSF54452">
    <property type="entry name" value="MHC antigen-recognition domain"/>
    <property type="match status" value="1"/>
</dbReference>
<dbReference type="PANTHER" id="PTHR16675:SF237">
    <property type="entry name" value="MHC CLASS I ANTIGEN TRANSCRIPT VARIANT 1-RELATED"/>
    <property type="match status" value="1"/>
</dbReference>
<feature type="compositionally biased region" description="Low complexity" evidence="3">
    <location>
        <begin position="309"/>
        <end position="321"/>
    </location>
</feature>
<dbReference type="InterPro" id="IPR003597">
    <property type="entry name" value="Ig_C1-set"/>
</dbReference>
<feature type="chain" id="PRO_5018049061" description="Ig-like domain-containing protein" evidence="4">
    <location>
        <begin position="17"/>
        <end position="389"/>
    </location>
</feature>
<dbReference type="Bgee" id="ENSPREG00000002791">
    <property type="expression patterns" value="Expressed in caudal fin"/>
</dbReference>
<dbReference type="GO" id="GO:0005615">
    <property type="term" value="C:extracellular space"/>
    <property type="evidence" value="ECO:0007669"/>
    <property type="project" value="TreeGrafter"/>
</dbReference>
<sequence length="389" mass="44720">IKILLLLLFLVFDVQKSYIHHSLQYIYTASSGIKSFPEFVAVGLVDGTEVMYYDSNIKKAIPKQDWMRRVTEAEPKYWDFQTHELSRTQMSFINSVHIFQNMYGCEMDDEYREAEGWESFGYDGEDFIAFDLITERWSAPVSQALITKNKWDNDKMKVAEIKYYITQTCPDWLKKYLKYGKISLLRTDVPLLFLLQKSSSSPISCLATGFYPNRAEIFWRKDGVEIHEDVNKGEILPNNDGTFQMSVNLDLSSISSDDWMKYECVFQLSGLKEDLVTKLETEKIRTNRGGKPIMMDPSWWPGGRTDSQRGAGRRPASGPGRSADRTGKSTIASGSGRPGSVSGHREAAERAYVELWEADKAEVSFQFQLLIWEMAKGQFHQIFHYLQDI</sequence>
<dbReference type="InterPro" id="IPR001039">
    <property type="entry name" value="MHC_I_a_a1/a2"/>
</dbReference>
<dbReference type="InterPro" id="IPR011162">
    <property type="entry name" value="MHC_I/II-like_Ag-recog"/>
</dbReference>
<evidence type="ECO:0000313" key="7">
    <source>
        <dbReference type="Proteomes" id="UP000242638"/>
    </source>
</evidence>
<keyword evidence="4" id="KW-0732">Signal</keyword>
<evidence type="ECO:0000259" key="5">
    <source>
        <dbReference type="PROSITE" id="PS50835"/>
    </source>
</evidence>
<dbReference type="FunFam" id="2.60.40.10:FF:000943">
    <property type="entry name" value="Classical MHC class I molecule, alpha-chain"/>
    <property type="match status" value="1"/>
</dbReference>
<reference evidence="7" key="1">
    <citation type="submission" date="2013-11" db="EMBL/GenBank/DDBJ databases">
        <title>The genomic landscape of the Guanapo guppy.</title>
        <authorList>
            <person name="Kuenstner A."/>
            <person name="Dreyer C."/>
        </authorList>
    </citation>
    <scope>NUCLEOTIDE SEQUENCE</scope>
    <source>
        <strain evidence="7">Guanapo</strain>
    </source>
</reference>
<name>A0A3P9N6S0_POERE</name>
<evidence type="ECO:0000256" key="1">
    <source>
        <dbReference type="ARBA" id="ARBA00023180"/>
    </source>
</evidence>
<dbReference type="Pfam" id="PF00129">
    <property type="entry name" value="MHC_I"/>
    <property type="match status" value="1"/>
</dbReference>
<dbReference type="InterPro" id="IPR036179">
    <property type="entry name" value="Ig-like_dom_sf"/>
</dbReference>
<feature type="signal peptide" evidence="4">
    <location>
        <begin position="1"/>
        <end position="16"/>
    </location>
</feature>
<dbReference type="InterPro" id="IPR037055">
    <property type="entry name" value="MHC_I-like_Ag-recog_sf"/>
</dbReference>
<dbReference type="InterPro" id="IPR013783">
    <property type="entry name" value="Ig-like_fold"/>
</dbReference>
<evidence type="ECO:0000313" key="6">
    <source>
        <dbReference type="Ensembl" id="ENSPREP00000005223.1"/>
    </source>
</evidence>
<dbReference type="AlphaFoldDB" id="A0A3P9N6S0"/>
<keyword evidence="1" id="KW-0325">Glycoprotein</keyword>
<dbReference type="InterPro" id="IPR007110">
    <property type="entry name" value="Ig-like_dom"/>
</dbReference>
<dbReference type="Pfam" id="PF07654">
    <property type="entry name" value="C1-set"/>
    <property type="match status" value="1"/>
</dbReference>
<comment type="similarity">
    <text evidence="2">Belongs to the MHC class I family.</text>
</comment>
<organism evidence="6 7">
    <name type="scientific">Poecilia reticulata</name>
    <name type="common">Guppy</name>
    <name type="synonym">Acanthophacelus reticulatus</name>
    <dbReference type="NCBI Taxonomy" id="8081"/>
    <lineage>
        <taxon>Eukaryota</taxon>
        <taxon>Metazoa</taxon>
        <taxon>Chordata</taxon>
        <taxon>Craniata</taxon>
        <taxon>Vertebrata</taxon>
        <taxon>Euteleostomi</taxon>
        <taxon>Actinopterygii</taxon>
        <taxon>Neopterygii</taxon>
        <taxon>Teleostei</taxon>
        <taxon>Neoteleostei</taxon>
        <taxon>Acanthomorphata</taxon>
        <taxon>Ovalentaria</taxon>
        <taxon>Atherinomorphae</taxon>
        <taxon>Cyprinodontiformes</taxon>
        <taxon>Poeciliidae</taxon>
        <taxon>Poeciliinae</taxon>
        <taxon>Poecilia</taxon>
    </lineage>
</organism>
<dbReference type="GO" id="GO:0009897">
    <property type="term" value="C:external side of plasma membrane"/>
    <property type="evidence" value="ECO:0007669"/>
    <property type="project" value="TreeGrafter"/>
</dbReference>
<dbReference type="GO" id="GO:0006955">
    <property type="term" value="P:immune response"/>
    <property type="evidence" value="ECO:0007669"/>
    <property type="project" value="TreeGrafter"/>
</dbReference>
<protein>
    <recommendedName>
        <fullName evidence="5">Ig-like domain-containing protein</fullName>
    </recommendedName>
</protein>
<keyword evidence="7" id="KW-1185">Reference proteome</keyword>